<organism evidence="5 6">
    <name type="scientific">Orbilia oligospora</name>
    <name type="common">Nematode-trapping fungus</name>
    <name type="synonym">Arthrobotrys oligospora</name>
    <dbReference type="NCBI Taxonomy" id="2813651"/>
    <lineage>
        <taxon>Eukaryota</taxon>
        <taxon>Fungi</taxon>
        <taxon>Dikarya</taxon>
        <taxon>Ascomycota</taxon>
        <taxon>Pezizomycotina</taxon>
        <taxon>Orbiliomycetes</taxon>
        <taxon>Orbiliales</taxon>
        <taxon>Orbiliaceae</taxon>
        <taxon>Orbilia</taxon>
    </lineage>
</organism>
<dbReference type="InterPro" id="IPR004099">
    <property type="entry name" value="Pyr_nucl-diS_OxRdtase_dimer"/>
</dbReference>
<evidence type="ECO:0000259" key="3">
    <source>
        <dbReference type="Pfam" id="PF02852"/>
    </source>
</evidence>
<evidence type="ECO:0008006" key="7">
    <source>
        <dbReference type="Google" id="ProtNLM"/>
    </source>
</evidence>
<evidence type="ECO:0000313" key="5">
    <source>
        <dbReference type="EMBL" id="KAF3211196.1"/>
    </source>
</evidence>
<evidence type="ECO:0000256" key="1">
    <source>
        <dbReference type="ARBA" id="ARBA00022630"/>
    </source>
</evidence>
<proteinExistence type="predicted"/>
<gene>
    <name evidence="5" type="ORF">TWF106_010334</name>
</gene>
<dbReference type="InterPro" id="IPR016156">
    <property type="entry name" value="FAD/NAD-linked_Rdtase_dimer_sf"/>
</dbReference>
<dbReference type="GO" id="GO:0003955">
    <property type="term" value="F:NAD(P)H dehydrogenase (quinone) activity"/>
    <property type="evidence" value="ECO:0007669"/>
    <property type="project" value="TreeGrafter"/>
</dbReference>
<feature type="domain" description="FAD/NAD(P)-binding" evidence="4">
    <location>
        <begin position="13"/>
        <end position="347"/>
    </location>
</feature>
<dbReference type="SUPFAM" id="SSF55424">
    <property type="entry name" value="FAD/NAD-linked reductases, dimerisation (C-terminal) domain"/>
    <property type="match status" value="1"/>
</dbReference>
<accession>A0A7C8UJ66</accession>
<protein>
    <recommendedName>
        <fullName evidence="7">FAD/NAD(P)-binding domain-containing protein</fullName>
    </recommendedName>
</protein>
<dbReference type="InterPro" id="IPR023753">
    <property type="entry name" value="FAD/NAD-binding_dom"/>
</dbReference>
<dbReference type="InterPro" id="IPR036188">
    <property type="entry name" value="FAD/NAD-bd_sf"/>
</dbReference>
<evidence type="ECO:0000259" key="4">
    <source>
        <dbReference type="Pfam" id="PF07992"/>
    </source>
</evidence>
<dbReference type="AlphaFoldDB" id="A0A7C8UJ66"/>
<reference evidence="5 6" key="1">
    <citation type="submission" date="2019-06" db="EMBL/GenBank/DDBJ databases">
        <authorList>
            <person name="Palmer J.M."/>
        </authorList>
    </citation>
    <scope>NUCLEOTIDE SEQUENCE [LARGE SCALE GENOMIC DNA]</scope>
    <source>
        <strain evidence="5 6">TWF106</strain>
    </source>
</reference>
<comment type="caution">
    <text evidence="5">The sequence shown here is derived from an EMBL/GenBank/DDBJ whole genome shotgun (WGS) entry which is preliminary data.</text>
</comment>
<sequence length="701" mass="76339">MLRRLTMAPKHFKFIILGSGQAAPPLATALTAAHGKGSTLIVEKAFIGGTCVNYGCTPTKTMISSGRVAHLSARGNDYGITTAVTDKGSVSWLVDMEKVRQRKRDIVASFRGGNEGRLEKSGVVVKYGSGRFITPKTISVKNRDTNQEEDYSADTIFINTGCRPAEPKLPGIETVDAASVLDSTSIMELGQVPRKLIVVGAGYVGLEFGQLFRRLGARVTVVGRGKQVLAREDQDIADEMGKILVEDGIELQLGMDTVRLEAVNEGGMKIKLVYKPTDGGEERTVLGSHILWSAGRVPNTDMLDADKAGVRIDSKGFVECDEYLQTAAEGVYVLGDVKGGPAFTHISYDDFRILKNNILSSSSPKLSTKDRMVPYTVYTDPQLGHIGLHEHEARKLYPSRNIKVAKMPMTWVARALETDETRGMMKAVVDGDTEEILGYTCLGIEGGEMMTTRKIEMAESKKQKRLVASHFLQGNTVHYSTFTAGGASNRWPTHLVNQSGIGPEINQAKPRSNDDHVAGPSTMAGASIQRPTIRRNGSFCSICSTCSECGDSSEEEGFPPPKLAKPGLFPQNSWSSVLVEDGSDEELANGLAFGDTSIDDDIMSDCDCCQCAGCHHNVFPGTPPQLRLIPLDDDQEEARAQIDRIDDEERRGDMMNAFLIYLAISIFVVMLRALPELFSMFFGWDAWTGGDDLGVEDGIIE</sequence>
<evidence type="ECO:0000256" key="2">
    <source>
        <dbReference type="ARBA" id="ARBA00022827"/>
    </source>
</evidence>
<dbReference type="Pfam" id="PF07992">
    <property type="entry name" value="Pyr_redox_2"/>
    <property type="match status" value="1"/>
</dbReference>
<dbReference type="PANTHER" id="PTHR43014:SF2">
    <property type="entry name" value="MERCURIC REDUCTASE"/>
    <property type="match status" value="1"/>
</dbReference>
<name>A0A7C8UJ66_ORBOL</name>
<feature type="domain" description="Pyridine nucleotide-disulphide oxidoreductase dimerisation" evidence="3">
    <location>
        <begin position="373"/>
        <end position="456"/>
    </location>
</feature>
<evidence type="ECO:0000313" key="6">
    <source>
        <dbReference type="Proteomes" id="UP000472727"/>
    </source>
</evidence>
<dbReference type="GO" id="GO:0050660">
    <property type="term" value="F:flavin adenine dinucleotide binding"/>
    <property type="evidence" value="ECO:0007669"/>
    <property type="project" value="TreeGrafter"/>
</dbReference>
<dbReference type="Gene3D" id="3.30.390.30">
    <property type="match status" value="1"/>
</dbReference>
<dbReference type="PRINTS" id="PR00368">
    <property type="entry name" value="FADPNR"/>
</dbReference>
<keyword evidence="1" id="KW-0285">Flavoprotein</keyword>
<dbReference type="EMBL" id="WIWS01000076">
    <property type="protein sequence ID" value="KAF3211196.1"/>
    <property type="molecule type" value="Genomic_DNA"/>
</dbReference>
<dbReference type="Gene3D" id="3.50.50.60">
    <property type="entry name" value="FAD/NAD(P)-binding domain"/>
    <property type="match status" value="2"/>
</dbReference>
<dbReference type="PRINTS" id="PR00411">
    <property type="entry name" value="PNDRDTASEI"/>
</dbReference>
<dbReference type="Proteomes" id="UP000472727">
    <property type="component" value="Unassembled WGS sequence"/>
</dbReference>
<keyword evidence="2" id="KW-0274">FAD</keyword>
<dbReference type="SUPFAM" id="SSF51905">
    <property type="entry name" value="FAD/NAD(P)-binding domain"/>
    <property type="match status" value="1"/>
</dbReference>
<dbReference type="PANTHER" id="PTHR43014">
    <property type="entry name" value="MERCURIC REDUCTASE"/>
    <property type="match status" value="1"/>
</dbReference>
<dbReference type="Pfam" id="PF02852">
    <property type="entry name" value="Pyr_redox_dim"/>
    <property type="match status" value="1"/>
</dbReference>